<name>A0A6H5HEN7_9HEMI</name>
<reference evidence="1 2" key="1">
    <citation type="submission" date="2020-02" db="EMBL/GenBank/DDBJ databases">
        <authorList>
            <person name="Ferguson B K."/>
        </authorList>
    </citation>
    <scope>NUCLEOTIDE SEQUENCE [LARGE SCALE GENOMIC DNA]</scope>
</reference>
<dbReference type="Proteomes" id="UP000479000">
    <property type="component" value="Unassembled WGS sequence"/>
</dbReference>
<accession>A0A6H5HEN7</accession>
<evidence type="ECO:0000313" key="2">
    <source>
        <dbReference type="Proteomes" id="UP000479000"/>
    </source>
</evidence>
<protein>
    <submittedName>
        <fullName evidence="1">Uncharacterized protein</fullName>
    </submittedName>
</protein>
<dbReference type="EMBL" id="CADCXU010029438">
    <property type="protein sequence ID" value="CAB0015753.1"/>
    <property type="molecule type" value="Genomic_DNA"/>
</dbReference>
<gene>
    <name evidence="1" type="ORF">NTEN_LOCUS20093</name>
</gene>
<keyword evidence="2" id="KW-1185">Reference proteome</keyword>
<dbReference type="AlphaFoldDB" id="A0A6H5HEN7"/>
<sequence length="120" mass="13694">MVCIVEFHFHHVLIALKLKIGSKVQIEYLFTSTQNHSLKCWCVHASDQSIIRKRKTIPSQSHGRMSWFVEMESVRGNGAGSGTYWAGVGEDTELRLRRMRRWNGVTPVPMLQASFAECNS</sequence>
<organism evidence="1 2">
    <name type="scientific">Nesidiocoris tenuis</name>
    <dbReference type="NCBI Taxonomy" id="355587"/>
    <lineage>
        <taxon>Eukaryota</taxon>
        <taxon>Metazoa</taxon>
        <taxon>Ecdysozoa</taxon>
        <taxon>Arthropoda</taxon>
        <taxon>Hexapoda</taxon>
        <taxon>Insecta</taxon>
        <taxon>Pterygota</taxon>
        <taxon>Neoptera</taxon>
        <taxon>Paraneoptera</taxon>
        <taxon>Hemiptera</taxon>
        <taxon>Heteroptera</taxon>
        <taxon>Panheteroptera</taxon>
        <taxon>Cimicomorpha</taxon>
        <taxon>Miridae</taxon>
        <taxon>Dicyphina</taxon>
        <taxon>Nesidiocoris</taxon>
    </lineage>
</organism>
<proteinExistence type="predicted"/>
<evidence type="ECO:0000313" key="1">
    <source>
        <dbReference type="EMBL" id="CAB0015753.1"/>
    </source>
</evidence>